<dbReference type="PROSITE" id="PS51077">
    <property type="entry name" value="HTH_ICLR"/>
    <property type="match status" value="1"/>
</dbReference>
<reference evidence="7" key="1">
    <citation type="submission" date="2016-10" db="EMBL/GenBank/DDBJ databases">
        <authorList>
            <person name="Varghese N."/>
            <person name="Submissions S."/>
        </authorList>
    </citation>
    <scope>NUCLEOTIDE SEQUENCE [LARGE SCALE GENOMIC DNA]</scope>
    <source>
        <strain evidence="7">DSM 46838</strain>
    </source>
</reference>
<name>A0A1I2JJP5_9ACTN</name>
<keyword evidence="1" id="KW-0805">Transcription regulation</keyword>
<dbReference type="InterPro" id="IPR036388">
    <property type="entry name" value="WH-like_DNA-bd_sf"/>
</dbReference>
<dbReference type="OrthoDB" id="60629at2"/>
<dbReference type="PANTHER" id="PTHR30136">
    <property type="entry name" value="HELIX-TURN-HELIX TRANSCRIPTIONAL REGULATOR, ICLR FAMILY"/>
    <property type="match status" value="1"/>
</dbReference>
<evidence type="ECO:0000256" key="2">
    <source>
        <dbReference type="ARBA" id="ARBA00023125"/>
    </source>
</evidence>
<evidence type="ECO:0000313" key="6">
    <source>
        <dbReference type="EMBL" id="SFF54479.1"/>
    </source>
</evidence>
<evidence type="ECO:0000256" key="1">
    <source>
        <dbReference type="ARBA" id="ARBA00023015"/>
    </source>
</evidence>
<dbReference type="SMART" id="SM00346">
    <property type="entry name" value="HTH_ICLR"/>
    <property type="match status" value="1"/>
</dbReference>
<dbReference type="PANTHER" id="PTHR30136:SF24">
    <property type="entry name" value="HTH-TYPE TRANSCRIPTIONAL REPRESSOR ALLR"/>
    <property type="match status" value="1"/>
</dbReference>
<dbReference type="SUPFAM" id="SSF46785">
    <property type="entry name" value="Winged helix' DNA-binding domain"/>
    <property type="match status" value="1"/>
</dbReference>
<evidence type="ECO:0000313" key="7">
    <source>
        <dbReference type="Proteomes" id="UP000198589"/>
    </source>
</evidence>
<dbReference type="Gene3D" id="3.30.450.40">
    <property type="match status" value="1"/>
</dbReference>
<dbReference type="SUPFAM" id="SSF55781">
    <property type="entry name" value="GAF domain-like"/>
    <property type="match status" value="1"/>
</dbReference>
<keyword evidence="3" id="KW-0804">Transcription</keyword>
<evidence type="ECO:0000259" key="5">
    <source>
        <dbReference type="PROSITE" id="PS51078"/>
    </source>
</evidence>
<gene>
    <name evidence="6" type="ORF">SAMN05216574_11688</name>
</gene>
<dbReference type="Proteomes" id="UP000198589">
    <property type="component" value="Unassembled WGS sequence"/>
</dbReference>
<accession>A0A1I2JJP5</accession>
<dbReference type="InterPro" id="IPR014757">
    <property type="entry name" value="Tscrpt_reg_IclR_C"/>
</dbReference>
<dbReference type="Pfam" id="PF01614">
    <property type="entry name" value="IclR_C"/>
    <property type="match status" value="1"/>
</dbReference>
<dbReference type="GO" id="GO:0045892">
    <property type="term" value="P:negative regulation of DNA-templated transcription"/>
    <property type="evidence" value="ECO:0007669"/>
    <property type="project" value="TreeGrafter"/>
</dbReference>
<dbReference type="EMBL" id="FOND01000016">
    <property type="protein sequence ID" value="SFF54479.1"/>
    <property type="molecule type" value="Genomic_DNA"/>
</dbReference>
<proteinExistence type="predicted"/>
<dbReference type="Pfam" id="PF09339">
    <property type="entry name" value="HTH_IclR"/>
    <property type="match status" value="1"/>
</dbReference>
<dbReference type="AlphaFoldDB" id="A0A1I2JJP5"/>
<sequence>MGGVTDVLDPASVLGKAIIVLNAFAADDTGVAFAELQRRTSLPKATLHRVAGDLVKARLLVRIDGDYHLGSHLFELGMRASVERTLLEVATPFIEDLYERTHETVHLGLREGAQVVYVAKIGGHRQAPSPSRIGGRMPVHATAIGKALLAWADEDERTTVLSGRLERLTPRTITAPGRLRQQLDSARENGVAFEYEESAVGLVCVASPVLDTNDRPIAAISVTGAVTRFRPADQATLVRAAAAGVAATLARRGRLGEPLA</sequence>
<organism evidence="6 7">
    <name type="scientific">Blastococcus tunisiensis</name>
    <dbReference type="NCBI Taxonomy" id="1798228"/>
    <lineage>
        <taxon>Bacteria</taxon>
        <taxon>Bacillati</taxon>
        <taxon>Actinomycetota</taxon>
        <taxon>Actinomycetes</taxon>
        <taxon>Geodermatophilales</taxon>
        <taxon>Geodermatophilaceae</taxon>
        <taxon>Blastococcus</taxon>
    </lineage>
</organism>
<evidence type="ECO:0000256" key="3">
    <source>
        <dbReference type="ARBA" id="ARBA00023163"/>
    </source>
</evidence>
<keyword evidence="7" id="KW-1185">Reference proteome</keyword>
<dbReference type="STRING" id="1798228.SAMN05216574_11688"/>
<feature type="domain" description="HTH iclR-type" evidence="4">
    <location>
        <begin position="11"/>
        <end position="71"/>
    </location>
</feature>
<keyword evidence="2 6" id="KW-0238">DNA-binding</keyword>
<dbReference type="InterPro" id="IPR036390">
    <property type="entry name" value="WH_DNA-bd_sf"/>
</dbReference>
<dbReference type="PROSITE" id="PS51078">
    <property type="entry name" value="ICLR_ED"/>
    <property type="match status" value="1"/>
</dbReference>
<protein>
    <submittedName>
        <fullName evidence="6">DNA-binding transcriptional regulator, IclR family</fullName>
    </submittedName>
</protein>
<dbReference type="Gene3D" id="1.10.10.10">
    <property type="entry name" value="Winged helix-like DNA-binding domain superfamily/Winged helix DNA-binding domain"/>
    <property type="match status" value="1"/>
</dbReference>
<dbReference type="InterPro" id="IPR005471">
    <property type="entry name" value="Tscrpt_reg_IclR_N"/>
</dbReference>
<dbReference type="InterPro" id="IPR029016">
    <property type="entry name" value="GAF-like_dom_sf"/>
</dbReference>
<dbReference type="GO" id="GO:0003700">
    <property type="term" value="F:DNA-binding transcription factor activity"/>
    <property type="evidence" value="ECO:0007669"/>
    <property type="project" value="TreeGrafter"/>
</dbReference>
<dbReference type="InterPro" id="IPR050707">
    <property type="entry name" value="HTH_MetabolicPath_Reg"/>
</dbReference>
<evidence type="ECO:0000259" key="4">
    <source>
        <dbReference type="PROSITE" id="PS51077"/>
    </source>
</evidence>
<dbReference type="GO" id="GO:0003677">
    <property type="term" value="F:DNA binding"/>
    <property type="evidence" value="ECO:0007669"/>
    <property type="project" value="UniProtKB-KW"/>
</dbReference>
<feature type="domain" description="IclR-ED" evidence="5">
    <location>
        <begin position="72"/>
        <end position="257"/>
    </location>
</feature>